<feature type="domain" description="BTB" evidence="1">
    <location>
        <begin position="289"/>
        <end position="387"/>
    </location>
</feature>
<feature type="domain" description="BTB" evidence="1">
    <location>
        <begin position="17"/>
        <end position="115"/>
    </location>
</feature>
<evidence type="ECO:0000313" key="3">
    <source>
        <dbReference type="Proteomes" id="UP000283269"/>
    </source>
</evidence>
<dbReference type="AlphaFoldDB" id="A0A409WM96"/>
<name>A0A409WM96_PSICY</name>
<dbReference type="OrthoDB" id="3184970at2759"/>
<accession>A0A409WM96</accession>
<evidence type="ECO:0000313" key="2">
    <source>
        <dbReference type="EMBL" id="PPQ79636.1"/>
    </source>
</evidence>
<sequence length="858" mass="95621">MSDAFTSVHDLFDATDSDITIISADKVAFKLHRKYLDSNTGVFPGLEIIDSKDEPIVLSEPANILGIVFQFIYPKKHPKLNDESFETVLAVSEAVEKYQVFSAMNTCETRLIKYLQTPEHAAEILGHAIKHDYPDIINIAVPHLARTPLMPLLEKLPPYSVLPWVIISFNSSNSDITFQSADGVEFHLHRALLEAHTGGFPGPSIETHGEVVQLTEPANILEILFDFVYPKRHLDLADTDIELLFDVAEAVEKYEVFSAMFVCSARLSFGTKNLGQLFLKVQEVDSSNSDIKVRSVDGVEFDLHRTLLGANTGAFPGPDIDTDGQVVELSETANVLRICFDFVYPKRHPDLEDITSFELLAAVAEAVGKYEIFAAINTCNTRFRSFLPQYATEILVYAIKHDHPKLINEAVPYLARSPFIPVLQQIPPAYMVPWSRYHEAWLAVFKEATKYIKNISASSSNQCHLPTFTSGPTLLPDLICNACRCTLFIWVSNLEEINNVSDLNDALRTACDKNTGLQCCAVSDGNRMPFGGPFTSPKQDHRCTHVVKLATICQDLIQAIPPFNTYIGQMNMNNGNTDIKIQSIDGVVFDLHRAMLSAYAGAFPGPEIDTAGEVVVLSEPANVLRICFDFIYPKRHPDLEDIKEFELLAAVAEAVGKYEIFSAYNTCNTRLRAFLSSYPSEIFVYAIKHDHPKLMNETAQYLARSPFTSILKQLPPTFMVPWSLYRDAWTAVFKDAGKHITQIPPSSLHYCHLNPSSPWQSSLSDSDTSRICGTCRSLLYTWVATWEEIDTVSALNDTLQAACDKGIRMPGCCAAIERGHNGAAKPDFKCVQVIKLAKLCHSRILEIPSFDTFLGKPS</sequence>
<dbReference type="Gene3D" id="3.30.710.10">
    <property type="entry name" value="Potassium Channel Kv1.1, Chain A"/>
    <property type="match status" value="3"/>
</dbReference>
<keyword evidence="3" id="KW-1185">Reference proteome</keyword>
<dbReference type="InParanoid" id="A0A409WM96"/>
<feature type="domain" description="BTB" evidence="1">
    <location>
        <begin position="174"/>
        <end position="271"/>
    </location>
</feature>
<comment type="caution">
    <text evidence="2">The sequence shown here is derived from an EMBL/GenBank/DDBJ whole genome shotgun (WGS) entry which is preliminary data.</text>
</comment>
<protein>
    <recommendedName>
        <fullName evidence="1">BTB domain-containing protein</fullName>
    </recommendedName>
</protein>
<dbReference type="SUPFAM" id="SSF54695">
    <property type="entry name" value="POZ domain"/>
    <property type="match status" value="2"/>
</dbReference>
<dbReference type="InterPro" id="IPR000210">
    <property type="entry name" value="BTB/POZ_dom"/>
</dbReference>
<organism evidence="2 3">
    <name type="scientific">Psilocybe cyanescens</name>
    <dbReference type="NCBI Taxonomy" id="93625"/>
    <lineage>
        <taxon>Eukaryota</taxon>
        <taxon>Fungi</taxon>
        <taxon>Dikarya</taxon>
        <taxon>Basidiomycota</taxon>
        <taxon>Agaricomycotina</taxon>
        <taxon>Agaricomycetes</taxon>
        <taxon>Agaricomycetidae</taxon>
        <taxon>Agaricales</taxon>
        <taxon>Agaricineae</taxon>
        <taxon>Strophariaceae</taxon>
        <taxon>Psilocybe</taxon>
    </lineage>
</organism>
<dbReference type="EMBL" id="NHYD01003369">
    <property type="protein sequence ID" value="PPQ79636.1"/>
    <property type="molecule type" value="Genomic_DNA"/>
</dbReference>
<proteinExistence type="predicted"/>
<reference evidence="2 3" key="1">
    <citation type="journal article" date="2018" name="Evol. Lett.">
        <title>Horizontal gene cluster transfer increased hallucinogenic mushroom diversity.</title>
        <authorList>
            <person name="Reynolds H.T."/>
            <person name="Vijayakumar V."/>
            <person name="Gluck-Thaler E."/>
            <person name="Korotkin H.B."/>
            <person name="Matheny P.B."/>
            <person name="Slot J.C."/>
        </authorList>
    </citation>
    <scope>NUCLEOTIDE SEQUENCE [LARGE SCALE GENOMIC DNA]</scope>
    <source>
        <strain evidence="2 3">2631</strain>
    </source>
</reference>
<gene>
    <name evidence="2" type="ORF">CVT25_003221</name>
</gene>
<dbReference type="SMART" id="SM00225">
    <property type="entry name" value="BTB"/>
    <property type="match status" value="4"/>
</dbReference>
<dbReference type="Proteomes" id="UP000283269">
    <property type="component" value="Unassembled WGS sequence"/>
</dbReference>
<evidence type="ECO:0000259" key="1">
    <source>
        <dbReference type="SMART" id="SM00225"/>
    </source>
</evidence>
<feature type="domain" description="BTB" evidence="1">
    <location>
        <begin position="577"/>
        <end position="675"/>
    </location>
</feature>
<dbReference type="InterPro" id="IPR011333">
    <property type="entry name" value="SKP1/BTB/POZ_sf"/>
</dbReference>
<dbReference type="STRING" id="93625.A0A409WM96"/>